<protein>
    <submittedName>
        <fullName evidence="1">Lipase family protein</fullName>
    </submittedName>
</protein>
<dbReference type="InterPro" id="IPR029058">
    <property type="entry name" value="AB_hydrolase_fold"/>
</dbReference>
<dbReference type="AlphaFoldDB" id="A0AAU7V735"/>
<dbReference type="CDD" id="cd00741">
    <property type="entry name" value="Lipase"/>
    <property type="match status" value="1"/>
</dbReference>
<evidence type="ECO:0000313" key="1">
    <source>
        <dbReference type="EMBL" id="XBW08099.1"/>
    </source>
</evidence>
<dbReference type="KEGG" id="sapp:SAC06_00635"/>
<sequence length="437" mass="45934">MAQVQAAGADQIQWRERAALIYAEAESSTVGLAQACRQVTLSCGLLSERPWWRYLRWVPPLTVPLTVGQAGLNLVRSGLVLTGASPGTGVEGLVLQGQVRRLAQLAPNPTELRLGVFGAARPRPPNRTGSVARGLSWLATVPMGLTDSLWGRERGVLLRGNLEGKNTVALVTSGRIKPVGAIEAARLGTGPIGTWTPRQVGVPLRASQALGHLGTGGEDGQIQILRHDSQGRGTPRRSWTVLIRGTKDWGLAGANPQDMLTNLQEVGGAASDQREAVLGAMELAGIGPDEPVELVGHSQGGIVAANLAADPALTDRFAIRSVLTVGAPAGGAGLPNPGVEVLSLENLSDVVPALDGAPNPVRPGVTTVYFDPDLTPPGATAHGIETYNRALEALEQDHRAGGAVDHWLENRHRELGLEPTTQTVSLNFWTQRVSSGP</sequence>
<dbReference type="EMBL" id="CP138335">
    <property type="protein sequence ID" value="XBW08099.1"/>
    <property type="molecule type" value="Genomic_DNA"/>
</dbReference>
<gene>
    <name evidence="1" type="ORF">SAC06_00635</name>
</gene>
<dbReference type="Gene3D" id="3.40.50.1820">
    <property type="entry name" value="alpha/beta hydrolase"/>
    <property type="match status" value="1"/>
</dbReference>
<dbReference type="RefSeq" id="WP_350258299.1">
    <property type="nucleotide sequence ID" value="NZ_CP138335.1"/>
</dbReference>
<reference evidence="1" key="1">
    <citation type="submission" date="2023-11" db="EMBL/GenBank/DDBJ databases">
        <title>Scrofimicrobium hongkongense sp. nov., isolated from a patient with peritonitis.</title>
        <authorList>
            <person name="Lao H.Y."/>
            <person name="Wong A.Y.P."/>
            <person name="Ng T.L."/>
            <person name="Wong R.Y.L."/>
            <person name="Yau M.C.Y."/>
            <person name="Lam J.Y.W."/>
            <person name="Siu G.K.H."/>
        </authorList>
    </citation>
    <scope>NUCLEOTIDE SEQUENCE</scope>
    <source>
        <strain evidence="1">R131</strain>
    </source>
</reference>
<proteinExistence type="predicted"/>
<dbReference type="SUPFAM" id="SSF53474">
    <property type="entry name" value="alpha/beta-Hydrolases"/>
    <property type="match status" value="1"/>
</dbReference>
<accession>A0AAU7V735</accession>
<organism evidence="1">
    <name type="scientific">Scrofimicrobium appendicitidis</name>
    <dbReference type="NCBI Taxonomy" id="3079930"/>
    <lineage>
        <taxon>Bacteria</taxon>
        <taxon>Bacillati</taxon>
        <taxon>Actinomycetota</taxon>
        <taxon>Actinomycetes</taxon>
        <taxon>Actinomycetales</taxon>
        <taxon>Actinomycetaceae</taxon>
        <taxon>Scrofimicrobium</taxon>
    </lineage>
</organism>
<name>A0AAU7V735_9ACTO</name>